<reference evidence="2 3" key="1">
    <citation type="submission" date="2019-02" db="EMBL/GenBank/DDBJ databases">
        <title>Paenibacillus sp. nov., isolated from surface-sterilized tissue of Thalictrum simplex L.</title>
        <authorList>
            <person name="Tuo L."/>
        </authorList>
    </citation>
    <scope>NUCLEOTIDE SEQUENCE [LARGE SCALE GENOMIC DNA]</scope>
    <source>
        <strain evidence="2 3">N2SHLJ1</strain>
    </source>
</reference>
<proteinExistence type="predicted"/>
<evidence type="ECO:0000313" key="2">
    <source>
        <dbReference type="EMBL" id="TBL68366.1"/>
    </source>
</evidence>
<keyword evidence="3" id="KW-1185">Reference proteome</keyword>
<comment type="caution">
    <text evidence="2">The sequence shown here is derived from an EMBL/GenBank/DDBJ whole genome shotgun (WGS) entry which is preliminary data.</text>
</comment>
<feature type="domain" description="Transposase-like Mu C-terminal" evidence="1">
    <location>
        <begin position="9"/>
        <end position="62"/>
    </location>
</feature>
<dbReference type="Pfam" id="PF09299">
    <property type="entry name" value="Mu-transpos_C"/>
    <property type="match status" value="1"/>
</dbReference>
<dbReference type="RefSeq" id="WP_131018883.1">
    <property type="nucleotide sequence ID" value="NZ_SIRE01000046.1"/>
</dbReference>
<accession>A0A4Q9DFA3</accession>
<evidence type="ECO:0000313" key="3">
    <source>
        <dbReference type="Proteomes" id="UP000293142"/>
    </source>
</evidence>
<evidence type="ECO:0000259" key="1">
    <source>
        <dbReference type="Pfam" id="PF09299"/>
    </source>
</evidence>
<sequence>MSSYNSIGIATITSRGIKFNNLNYSCSRAISEQWYEHAQKYGETQIMVFYNITDLSKIWIRLVNSVYEIDEIEIADLMVREEISDLKLEKYFESIQKLKSLRNTKRKVESNE</sequence>
<gene>
    <name evidence="2" type="ORF">EYB31_38285</name>
</gene>
<dbReference type="Proteomes" id="UP000293142">
    <property type="component" value="Unassembled WGS sequence"/>
</dbReference>
<dbReference type="InterPro" id="IPR015378">
    <property type="entry name" value="Transposase-like_Mu_C"/>
</dbReference>
<organism evidence="2 3">
    <name type="scientific">Paenibacillus thalictri</name>
    <dbReference type="NCBI Taxonomy" id="2527873"/>
    <lineage>
        <taxon>Bacteria</taxon>
        <taxon>Bacillati</taxon>
        <taxon>Bacillota</taxon>
        <taxon>Bacilli</taxon>
        <taxon>Bacillales</taxon>
        <taxon>Paenibacillaceae</taxon>
        <taxon>Paenibacillus</taxon>
    </lineage>
</organism>
<dbReference type="OrthoDB" id="2664949at2"/>
<dbReference type="EMBL" id="SIRE01000046">
    <property type="protein sequence ID" value="TBL68366.1"/>
    <property type="molecule type" value="Genomic_DNA"/>
</dbReference>
<protein>
    <recommendedName>
        <fullName evidence="1">Transposase-like Mu C-terminal domain-containing protein</fullName>
    </recommendedName>
</protein>
<dbReference type="AlphaFoldDB" id="A0A4Q9DFA3"/>
<name>A0A4Q9DFA3_9BACL</name>